<evidence type="ECO:0000313" key="3">
    <source>
        <dbReference type="Proteomes" id="UP000026915"/>
    </source>
</evidence>
<sequence>MDILNSVQFTHSYRLPQNLLSLPLVHQWLILSCIMSLCFGASCNLGVPRSTVLAPTEHIACFISYLFFFPIDTGKPAHVWLLLLTDWFCYYVVVSVMKLEELEF</sequence>
<evidence type="ECO:0000313" key="2">
    <source>
        <dbReference type="EMBL" id="EOY28830.1"/>
    </source>
</evidence>
<reference evidence="2 3" key="1">
    <citation type="journal article" date="2013" name="Genome Biol.">
        <title>The genome sequence of the most widely cultivated cacao type and its use to identify candidate genes regulating pod color.</title>
        <authorList>
            <person name="Motamayor J.C."/>
            <person name="Mockaitis K."/>
            <person name="Schmutz J."/>
            <person name="Haiminen N."/>
            <person name="Iii D.L."/>
            <person name="Cornejo O."/>
            <person name="Findley S.D."/>
            <person name="Zheng P."/>
            <person name="Utro F."/>
            <person name="Royaert S."/>
            <person name="Saski C."/>
            <person name="Jenkins J."/>
            <person name="Podicheti R."/>
            <person name="Zhao M."/>
            <person name="Scheffler B.E."/>
            <person name="Stack J.C."/>
            <person name="Feltus F.A."/>
            <person name="Mustiga G.M."/>
            <person name="Amores F."/>
            <person name="Phillips W."/>
            <person name="Marelli J.P."/>
            <person name="May G.D."/>
            <person name="Shapiro H."/>
            <person name="Ma J."/>
            <person name="Bustamante C.D."/>
            <person name="Schnell R.J."/>
            <person name="Main D."/>
            <person name="Gilbert D."/>
            <person name="Parida L."/>
            <person name="Kuhn D.N."/>
        </authorList>
    </citation>
    <scope>NUCLEOTIDE SEQUENCE [LARGE SCALE GENOMIC DNA]</scope>
    <source>
        <strain evidence="3">cv. Matina 1-6</strain>
    </source>
</reference>
<keyword evidence="1" id="KW-0812">Transmembrane</keyword>
<dbReference type="InParanoid" id="A0A061GG36"/>
<proteinExistence type="predicted"/>
<accession>A0A061GG36</accession>
<name>A0A061GG36_THECC</name>
<evidence type="ECO:0000256" key="1">
    <source>
        <dbReference type="SAM" id="Phobius"/>
    </source>
</evidence>
<dbReference type="AlphaFoldDB" id="A0A061GG36"/>
<gene>
    <name evidence="2" type="ORF">TCM_030321</name>
</gene>
<dbReference type="Gramene" id="EOY28830">
    <property type="protein sequence ID" value="EOY28830"/>
    <property type="gene ID" value="TCM_030321"/>
</dbReference>
<dbReference type="Proteomes" id="UP000026915">
    <property type="component" value="Chromosome 6"/>
</dbReference>
<keyword evidence="3" id="KW-1185">Reference proteome</keyword>
<dbReference type="EMBL" id="CM001884">
    <property type="protein sequence ID" value="EOY28830.1"/>
    <property type="molecule type" value="Genomic_DNA"/>
</dbReference>
<dbReference type="HOGENOM" id="CLU_2255088_0_0_1"/>
<feature type="transmembrane region" description="Helical" evidence="1">
    <location>
        <begin position="20"/>
        <end position="40"/>
    </location>
</feature>
<protein>
    <submittedName>
        <fullName evidence="2">Uncharacterized protein</fullName>
    </submittedName>
</protein>
<keyword evidence="1" id="KW-1133">Transmembrane helix</keyword>
<organism evidence="2 3">
    <name type="scientific">Theobroma cacao</name>
    <name type="common">Cacao</name>
    <name type="synonym">Cocoa</name>
    <dbReference type="NCBI Taxonomy" id="3641"/>
    <lineage>
        <taxon>Eukaryota</taxon>
        <taxon>Viridiplantae</taxon>
        <taxon>Streptophyta</taxon>
        <taxon>Embryophyta</taxon>
        <taxon>Tracheophyta</taxon>
        <taxon>Spermatophyta</taxon>
        <taxon>Magnoliopsida</taxon>
        <taxon>eudicotyledons</taxon>
        <taxon>Gunneridae</taxon>
        <taxon>Pentapetalae</taxon>
        <taxon>rosids</taxon>
        <taxon>malvids</taxon>
        <taxon>Malvales</taxon>
        <taxon>Malvaceae</taxon>
        <taxon>Byttnerioideae</taxon>
        <taxon>Theobroma</taxon>
    </lineage>
</organism>
<keyword evidence="1" id="KW-0472">Membrane</keyword>
<feature type="transmembrane region" description="Helical" evidence="1">
    <location>
        <begin position="52"/>
        <end position="71"/>
    </location>
</feature>